<protein>
    <submittedName>
        <fullName evidence="1">Uncharacterized protein</fullName>
    </submittedName>
</protein>
<evidence type="ECO:0000313" key="2">
    <source>
        <dbReference type="Proteomes" id="UP000291084"/>
    </source>
</evidence>
<name>A0A0S3R348_PHAAN</name>
<evidence type="ECO:0000313" key="1">
    <source>
        <dbReference type="EMBL" id="BAT74913.1"/>
    </source>
</evidence>
<proteinExistence type="predicted"/>
<accession>A0A0S3R348</accession>
<gene>
    <name evidence="1" type="primary">Vigan.01G269100</name>
    <name evidence="1" type="ORF">VIGAN_01269100</name>
</gene>
<keyword evidence="2" id="KW-1185">Reference proteome</keyword>
<feature type="non-terminal residue" evidence="1">
    <location>
        <position position="1"/>
    </location>
</feature>
<reference evidence="1 2" key="1">
    <citation type="journal article" date="2015" name="Sci. Rep.">
        <title>The power of single molecule real-time sequencing technology in the de novo assembly of a eukaryotic genome.</title>
        <authorList>
            <person name="Sakai H."/>
            <person name="Naito K."/>
            <person name="Ogiso-Tanaka E."/>
            <person name="Takahashi Y."/>
            <person name="Iseki K."/>
            <person name="Muto C."/>
            <person name="Satou K."/>
            <person name="Teruya K."/>
            <person name="Shiroma A."/>
            <person name="Shimoji M."/>
            <person name="Hirano T."/>
            <person name="Itoh T."/>
            <person name="Kaga A."/>
            <person name="Tomooka N."/>
        </authorList>
    </citation>
    <scope>NUCLEOTIDE SEQUENCE [LARGE SCALE GENOMIC DNA]</scope>
    <source>
        <strain evidence="2">cv. Shumari</strain>
    </source>
</reference>
<organism evidence="1 2">
    <name type="scientific">Vigna angularis var. angularis</name>
    <dbReference type="NCBI Taxonomy" id="157739"/>
    <lineage>
        <taxon>Eukaryota</taxon>
        <taxon>Viridiplantae</taxon>
        <taxon>Streptophyta</taxon>
        <taxon>Embryophyta</taxon>
        <taxon>Tracheophyta</taxon>
        <taxon>Spermatophyta</taxon>
        <taxon>Magnoliopsida</taxon>
        <taxon>eudicotyledons</taxon>
        <taxon>Gunneridae</taxon>
        <taxon>Pentapetalae</taxon>
        <taxon>rosids</taxon>
        <taxon>fabids</taxon>
        <taxon>Fabales</taxon>
        <taxon>Fabaceae</taxon>
        <taxon>Papilionoideae</taxon>
        <taxon>50 kb inversion clade</taxon>
        <taxon>NPAAA clade</taxon>
        <taxon>indigoferoid/millettioid clade</taxon>
        <taxon>Phaseoleae</taxon>
        <taxon>Vigna</taxon>
    </lineage>
</organism>
<dbReference type="AlphaFoldDB" id="A0A0S3R348"/>
<sequence length="74" mass="7943">SNPSAHSHHCAMVATVVQEFNQRSISFASRSYRSSISWLPSLSRNPSPPQISQAGTTLWTHLQAHVGNLNSGGG</sequence>
<dbReference type="EMBL" id="AP015034">
    <property type="protein sequence ID" value="BAT74913.1"/>
    <property type="molecule type" value="Genomic_DNA"/>
</dbReference>
<dbReference type="Proteomes" id="UP000291084">
    <property type="component" value="Chromosome 1"/>
</dbReference>